<feature type="compositionally biased region" description="Basic residues" evidence="1">
    <location>
        <begin position="9"/>
        <end position="21"/>
    </location>
</feature>
<accession>A0ABW2JV04</accession>
<feature type="region of interest" description="Disordered" evidence="1">
    <location>
        <begin position="1"/>
        <end position="21"/>
    </location>
</feature>
<evidence type="ECO:0000313" key="4">
    <source>
        <dbReference type="Proteomes" id="UP001596523"/>
    </source>
</evidence>
<dbReference type="RefSeq" id="WP_381837869.1">
    <property type="nucleotide sequence ID" value="NZ_JBHTCF010000019.1"/>
</dbReference>
<proteinExistence type="predicted"/>
<organism evidence="3 4">
    <name type="scientific">Streptomyces monticola</name>
    <dbReference type="NCBI Taxonomy" id="2666263"/>
    <lineage>
        <taxon>Bacteria</taxon>
        <taxon>Bacillati</taxon>
        <taxon>Actinomycetota</taxon>
        <taxon>Actinomycetes</taxon>
        <taxon>Kitasatosporales</taxon>
        <taxon>Streptomycetaceae</taxon>
        <taxon>Streptomyces</taxon>
    </lineage>
</organism>
<name>A0ABW2JV04_9ACTN</name>
<keyword evidence="3" id="KW-0378">Hydrolase</keyword>
<dbReference type="SUPFAM" id="SSF54106">
    <property type="entry name" value="LysM domain"/>
    <property type="match status" value="1"/>
</dbReference>
<dbReference type="SUPFAM" id="SSF51261">
    <property type="entry name" value="Duplicated hybrid motif"/>
    <property type="match status" value="1"/>
</dbReference>
<dbReference type="Pfam" id="PF01476">
    <property type="entry name" value="LysM"/>
    <property type="match status" value="1"/>
</dbReference>
<dbReference type="Gene3D" id="2.70.70.10">
    <property type="entry name" value="Glucose Permease (Domain IIA)"/>
    <property type="match status" value="1"/>
</dbReference>
<feature type="region of interest" description="Disordered" evidence="1">
    <location>
        <begin position="187"/>
        <end position="209"/>
    </location>
</feature>
<dbReference type="Gene3D" id="3.10.350.10">
    <property type="entry name" value="LysM domain"/>
    <property type="match status" value="1"/>
</dbReference>
<dbReference type="CDD" id="cd12797">
    <property type="entry name" value="M23_peptidase"/>
    <property type="match status" value="1"/>
</dbReference>
<dbReference type="PROSITE" id="PS51782">
    <property type="entry name" value="LYSM"/>
    <property type="match status" value="1"/>
</dbReference>
<reference evidence="4" key="1">
    <citation type="journal article" date="2019" name="Int. J. Syst. Evol. Microbiol.">
        <title>The Global Catalogue of Microorganisms (GCM) 10K type strain sequencing project: providing services to taxonomists for standard genome sequencing and annotation.</title>
        <authorList>
            <consortium name="The Broad Institute Genomics Platform"/>
            <consortium name="The Broad Institute Genome Sequencing Center for Infectious Disease"/>
            <person name="Wu L."/>
            <person name="Ma J."/>
        </authorList>
    </citation>
    <scope>NUCLEOTIDE SEQUENCE [LARGE SCALE GENOMIC DNA]</scope>
    <source>
        <strain evidence="4">SYNS20</strain>
    </source>
</reference>
<evidence type="ECO:0000259" key="2">
    <source>
        <dbReference type="PROSITE" id="PS51782"/>
    </source>
</evidence>
<gene>
    <name evidence="3" type="ORF">ACFQVC_33905</name>
</gene>
<protein>
    <submittedName>
        <fullName evidence="3">M23 family metallopeptidase</fullName>
        <ecNumber evidence="3">3.4.24.-</ecNumber>
    </submittedName>
</protein>
<dbReference type="EMBL" id="JBHTCF010000019">
    <property type="protein sequence ID" value="MFC7309190.1"/>
    <property type="molecule type" value="Genomic_DNA"/>
</dbReference>
<dbReference type="InterPro" id="IPR036779">
    <property type="entry name" value="LysM_dom_sf"/>
</dbReference>
<dbReference type="PANTHER" id="PTHR21666">
    <property type="entry name" value="PEPTIDASE-RELATED"/>
    <property type="match status" value="1"/>
</dbReference>
<dbReference type="InterPro" id="IPR011055">
    <property type="entry name" value="Dup_hybrid_motif"/>
</dbReference>
<dbReference type="SMART" id="SM00257">
    <property type="entry name" value="LysM"/>
    <property type="match status" value="1"/>
</dbReference>
<dbReference type="GO" id="GO:0016787">
    <property type="term" value="F:hydrolase activity"/>
    <property type="evidence" value="ECO:0007669"/>
    <property type="project" value="UniProtKB-KW"/>
</dbReference>
<dbReference type="CDD" id="cd00118">
    <property type="entry name" value="LysM"/>
    <property type="match status" value="1"/>
</dbReference>
<comment type="caution">
    <text evidence="3">The sequence shown here is derived from an EMBL/GenBank/DDBJ whole genome shotgun (WGS) entry which is preliminary data.</text>
</comment>
<dbReference type="EC" id="3.4.24.-" evidence="3"/>
<dbReference type="InterPro" id="IPR016047">
    <property type="entry name" value="M23ase_b-sheet_dom"/>
</dbReference>
<keyword evidence="4" id="KW-1185">Reference proteome</keyword>
<dbReference type="Proteomes" id="UP001596523">
    <property type="component" value="Unassembled WGS sequence"/>
</dbReference>
<dbReference type="Pfam" id="PF01551">
    <property type="entry name" value="Peptidase_M23"/>
    <property type="match status" value="1"/>
</dbReference>
<sequence>MTAANAKAPARHRAARPRSAPRRLATKVTFTGAVLALPVVAAGTATALEGDSTYTVEAGDTLSAIAEEQGVEGGWRQLYEDNKSVIGDDPNLLQVGDELQLASDRAVLPVEDGTKTAGFEASGEQWSNGHTGQDFAVPVGTTVKAALEGTVVSAGWDDSFGYEIVVKHADGEYTHYAHLSQIDVSDGESVGTGDRLGASGATGNVTGPHLHFEVRTTPEYGSAVDPADWLRGHGVQI</sequence>
<evidence type="ECO:0000256" key="1">
    <source>
        <dbReference type="SAM" id="MobiDB-lite"/>
    </source>
</evidence>
<dbReference type="PANTHER" id="PTHR21666:SF270">
    <property type="entry name" value="MUREIN HYDROLASE ACTIVATOR ENVC"/>
    <property type="match status" value="1"/>
</dbReference>
<evidence type="ECO:0000313" key="3">
    <source>
        <dbReference type="EMBL" id="MFC7309190.1"/>
    </source>
</evidence>
<dbReference type="InterPro" id="IPR018392">
    <property type="entry name" value="LysM"/>
</dbReference>
<dbReference type="InterPro" id="IPR050570">
    <property type="entry name" value="Cell_wall_metabolism_enzyme"/>
</dbReference>
<feature type="domain" description="LysM" evidence="2">
    <location>
        <begin position="52"/>
        <end position="101"/>
    </location>
</feature>